<keyword evidence="1" id="KW-0812">Transmembrane</keyword>
<protein>
    <recommendedName>
        <fullName evidence="2">HTH LytTR-type domain-containing protein</fullName>
    </recommendedName>
</protein>
<dbReference type="PANTHER" id="PTHR37299">
    <property type="entry name" value="TRANSCRIPTIONAL REGULATOR-RELATED"/>
    <property type="match status" value="1"/>
</dbReference>
<accession>A0A3B0SKI7</accession>
<feature type="domain" description="HTH LytTR-type" evidence="2">
    <location>
        <begin position="181"/>
        <end position="285"/>
    </location>
</feature>
<reference evidence="3" key="1">
    <citation type="submission" date="2018-06" db="EMBL/GenBank/DDBJ databases">
        <authorList>
            <person name="Zhirakovskaya E."/>
        </authorList>
    </citation>
    <scope>NUCLEOTIDE SEQUENCE</scope>
</reference>
<evidence type="ECO:0000256" key="1">
    <source>
        <dbReference type="SAM" id="Phobius"/>
    </source>
</evidence>
<feature type="transmembrane region" description="Helical" evidence="1">
    <location>
        <begin position="145"/>
        <end position="162"/>
    </location>
</feature>
<dbReference type="GO" id="GO:0003677">
    <property type="term" value="F:DNA binding"/>
    <property type="evidence" value="ECO:0007669"/>
    <property type="project" value="InterPro"/>
</dbReference>
<dbReference type="EMBL" id="UOEH01000339">
    <property type="protein sequence ID" value="VAW01487.1"/>
    <property type="molecule type" value="Genomic_DNA"/>
</dbReference>
<keyword evidence="1" id="KW-0472">Membrane</keyword>
<dbReference type="InterPro" id="IPR007492">
    <property type="entry name" value="LytTR_DNA-bd_dom"/>
</dbReference>
<feature type="transmembrane region" description="Helical" evidence="1">
    <location>
        <begin position="91"/>
        <end position="114"/>
    </location>
</feature>
<evidence type="ECO:0000259" key="2">
    <source>
        <dbReference type="PROSITE" id="PS50930"/>
    </source>
</evidence>
<name>A0A3B0SKI7_9ZZZZ</name>
<feature type="transmembrane region" description="Helical" evidence="1">
    <location>
        <begin position="55"/>
        <end position="79"/>
    </location>
</feature>
<dbReference type="InterPro" id="IPR012379">
    <property type="entry name" value="LytTR_MHYE"/>
</dbReference>
<evidence type="ECO:0000313" key="3">
    <source>
        <dbReference type="EMBL" id="VAW01487.1"/>
    </source>
</evidence>
<gene>
    <name evidence="3" type="ORF">MNBD_ALPHA05-2402</name>
</gene>
<dbReference type="PROSITE" id="PS50930">
    <property type="entry name" value="HTH_LYTTR"/>
    <property type="match status" value="1"/>
</dbReference>
<dbReference type="Pfam" id="PF04397">
    <property type="entry name" value="LytTR"/>
    <property type="match status" value="1"/>
</dbReference>
<dbReference type="Gene3D" id="2.40.50.1020">
    <property type="entry name" value="LytTr DNA-binding domain"/>
    <property type="match status" value="1"/>
</dbReference>
<dbReference type="PIRSF" id="PIRSF031767">
    <property type="entry name" value="MHYE_LytTR"/>
    <property type="match status" value="1"/>
</dbReference>
<dbReference type="InterPro" id="IPR046947">
    <property type="entry name" value="LytR-like"/>
</dbReference>
<organism evidence="3">
    <name type="scientific">hydrothermal vent metagenome</name>
    <dbReference type="NCBI Taxonomy" id="652676"/>
    <lineage>
        <taxon>unclassified sequences</taxon>
        <taxon>metagenomes</taxon>
        <taxon>ecological metagenomes</taxon>
    </lineage>
</organism>
<dbReference type="SMART" id="SM00850">
    <property type="entry name" value="LytTR"/>
    <property type="match status" value="1"/>
</dbReference>
<dbReference type="GO" id="GO:0000156">
    <property type="term" value="F:phosphorelay response regulator activity"/>
    <property type="evidence" value="ECO:0007669"/>
    <property type="project" value="InterPro"/>
</dbReference>
<keyword evidence="1" id="KW-1133">Transmembrane helix</keyword>
<proteinExistence type="predicted"/>
<dbReference type="PANTHER" id="PTHR37299:SF1">
    <property type="entry name" value="STAGE 0 SPORULATION PROTEIN A HOMOLOG"/>
    <property type="match status" value="1"/>
</dbReference>
<feature type="transmembrane region" description="Helical" evidence="1">
    <location>
        <begin position="21"/>
        <end position="43"/>
    </location>
</feature>
<dbReference type="AlphaFoldDB" id="A0A3B0SKI7"/>
<sequence>MSTALKTNRAPHQDDGATDRLSFLWLAGFMAAFLVVDILSKLTEYGRNGVGSEPVYFAIYEITSFVVLLALFPAIAWLTSRATPGQHQWPYVIGAHGAASVIFSLIHVGLMVALRKLAFMLFLPISYTFSDHLPRDLIYEYRKDVLTYALFVFFITFGRQLAQQRREIAAAREDAKRSKKLTLKCGGRSIWVDAKDVCWVRSASNYVEVAANGKTHLARATLAAIERQLADAGANAVRVHRSYVVNTDHIREIRPNGEGDVKIVMSDDQIIPGSRRFRDRLPKAD</sequence>